<dbReference type="Proteomes" id="UP001291623">
    <property type="component" value="Unassembled WGS sequence"/>
</dbReference>
<evidence type="ECO:0000259" key="4">
    <source>
        <dbReference type="PROSITE" id="PS51188"/>
    </source>
</evidence>
<dbReference type="Pfam" id="PF00684">
    <property type="entry name" value="DnaJ_CXXCXGXG"/>
    <property type="match status" value="1"/>
</dbReference>
<dbReference type="PRINTS" id="PR00625">
    <property type="entry name" value="JDOMAIN"/>
</dbReference>
<dbReference type="CDD" id="cd10719">
    <property type="entry name" value="DnaJ_zf"/>
    <property type="match status" value="1"/>
</dbReference>
<dbReference type="Pfam" id="PF00226">
    <property type="entry name" value="DnaJ"/>
    <property type="match status" value="1"/>
</dbReference>
<comment type="caution">
    <text evidence="5">The sequence shown here is derived from an EMBL/GenBank/DDBJ whole genome shotgun (WGS) entry which is preliminary data.</text>
</comment>
<dbReference type="InterPro" id="IPR001305">
    <property type="entry name" value="HSP_DnaJ_Cys-rich_dom"/>
</dbReference>
<dbReference type="EMBL" id="JAVYJV010000090">
    <property type="protein sequence ID" value="KAK4336801.1"/>
    <property type="molecule type" value="Genomic_DNA"/>
</dbReference>
<dbReference type="GO" id="GO:0007005">
    <property type="term" value="P:mitochondrion organization"/>
    <property type="evidence" value="ECO:0007669"/>
    <property type="project" value="TreeGrafter"/>
</dbReference>
<feature type="zinc finger region" description="CR-type" evidence="2">
    <location>
        <begin position="191"/>
        <end position="269"/>
    </location>
</feature>
<feature type="domain" description="J" evidence="3">
    <location>
        <begin position="52"/>
        <end position="117"/>
    </location>
</feature>
<evidence type="ECO:0000256" key="2">
    <source>
        <dbReference type="PROSITE-ProRule" id="PRU00546"/>
    </source>
</evidence>
<dbReference type="PANTHER" id="PTHR44145:SF3">
    <property type="entry name" value="DNAJ HOMOLOG SUBFAMILY A MEMBER 3, MITOCHONDRIAL"/>
    <property type="match status" value="1"/>
</dbReference>
<organism evidence="5 6">
    <name type="scientific">Anisodus tanguticus</name>
    <dbReference type="NCBI Taxonomy" id="243964"/>
    <lineage>
        <taxon>Eukaryota</taxon>
        <taxon>Viridiplantae</taxon>
        <taxon>Streptophyta</taxon>
        <taxon>Embryophyta</taxon>
        <taxon>Tracheophyta</taxon>
        <taxon>Spermatophyta</taxon>
        <taxon>Magnoliopsida</taxon>
        <taxon>eudicotyledons</taxon>
        <taxon>Gunneridae</taxon>
        <taxon>Pentapetalae</taxon>
        <taxon>asterids</taxon>
        <taxon>lamiids</taxon>
        <taxon>Solanales</taxon>
        <taxon>Solanaceae</taxon>
        <taxon>Solanoideae</taxon>
        <taxon>Hyoscyameae</taxon>
        <taxon>Anisodus</taxon>
    </lineage>
</organism>
<evidence type="ECO:0000259" key="3">
    <source>
        <dbReference type="PROSITE" id="PS50076"/>
    </source>
</evidence>
<gene>
    <name evidence="5" type="ORF">RND71_043580</name>
</gene>
<dbReference type="GO" id="GO:0051082">
    <property type="term" value="F:unfolded protein binding"/>
    <property type="evidence" value="ECO:0007669"/>
    <property type="project" value="InterPro"/>
</dbReference>
<dbReference type="GO" id="GO:0008270">
    <property type="term" value="F:zinc ion binding"/>
    <property type="evidence" value="ECO:0007669"/>
    <property type="project" value="UniProtKB-KW"/>
</dbReference>
<proteinExistence type="predicted"/>
<dbReference type="PROSITE" id="PS00636">
    <property type="entry name" value="DNAJ_1"/>
    <property type="match status" value="1"/>
</dbReference>
<dbReference type="PANTHER" id="PTHR44145">
    <property type="entry name" value="DNAJ HOMOLOG SUBFAMILY A MEMBER 3, MITOCHONDRIAL"/>
    <property type="match status" value="1"/>
</dbReference>
<evidence type="ECO:0000256" key="1">
    <source>
        <dbReference type="ARBA" id="ARBA00023186"/>
    </source>
</evidence>
<dbReference type="PROSITE" id="PS50076">
    <property type="entry name" value="DNAJ_2"/>
    <property type="match status" value="1"/>
</dbReference>
<keyword evidence="2" id="KW-0862">Zinc</keyword>
<keyword evidence="1" id="KW-0143">Chaperone</keyword>
<dbReference type="InterPro" id="IPR036869">
    <property type="entry name" value="J_dom_sf"/>
</dbReference>
<dbReference type="InterPro" id="IPR036436">
    <property type="entry name" value="Disintegrin_dom_sf"/>
</dbReference>
<dbReference type="CDD" id="cd06257">
    <property type="entry name" value="DnaJ"/>
    <property type="match status" value="1"/>
</dbReference>
<dbReference type="GO" id="GO:0005739">
    <property type="term" value="C:mitochondrion"/>
    <property type="evidence" value="ECO:0007669"/>
    <property type="project" value="TreeGrafter"/>
</dbReference>
<dbReference type="PROSITE" id="PS51188">
    <property type="entry name" value="ZF_CR"/>
    <property type="match status" value="1"/>
</dbReference>
<dbReference type="InterPro" id="IPR018253">
    <property type="entry name" value="DnaJ_domain_CS"/>
</dbReference>
<dbReference type="Gene3D" id="2.10.230.10">
    <property type="entry name" value="Heat shock protein DnaJ, cysteine-rich domain"/>
    <property type="match status" value="1"/>
</dbReference>
<dbReference type="GO" id="GO:0031072">
    <property type="term" value="F:heat shock protein binding"/>
    <property type="evidence" value="ECO:0007669"/>
    <property type="project" value="InterPro"/>
</dbReference>
<dbReference type="SUPFAM" id="SSF57938">
    <property type="entry name" value="DnaJ/Hsp40 cysteine-rich domain"/>
    <property type="match status" value="1"/>
</dbReference>
<reference evidence="5" key="1">
    <citation type="submission" date="2023-12" db="EMBL/GenBank/DDBJ databases">
        <title>Genome assembly of Anisodus tanguticus.</title>
        <authorList>
            <person name="Wang Y.-J."/>
        </authorList>
    </citation>
    <scope>NUCLEOTIDE SEQUENCE</scope>
    <source>
        <strain evidence="5">KB-2021</strain>
        <tissue evidence="5">Leaf</tissue>
    </source>
</reference>
<evidence type="ECO:0000313" key="6">
    <source>
        <dbReference type="Proteomes" id="UP001291623"/>
    </source>
</evidence>
<evidence type="ECO:0000313" key="5">
    <source>
        <dbReference type="EMBL" id="KAK4336801.1"/>
    </source>
</evidence>
<dbReference type="InterPro" id="IPR001623">
    <property type="entry name" value="DnaJ_domain"/>
</dbReference>
<keyword evidence="2" id="KW-0863">Zinc-finger</keyword>
<dbReference type="Gene3D" id="1.10.287.110">
    <property type="entry name" value="DnaJ domain"/>
    <property type="match status" value="1"/>
</dbReference>
<sequence length="473" mass="54201">MKSLHTCIKVFSFYSSKSNIFLKPNQNYFNVNLLNQTQKSNFHTTKLVLAQDLYKILNVSKNASQKEIKKAYYQLAKKYHPDTNKNDPEAAKKFQQVSEAYEILSDDSKRKNYDTFGKQEDFQPGFNPGSSGFQGFHSTIDPEELFKKVFGDLGFDMFKDRNDFGFQESDFGHSSSQETTIRLSFLEAANGCTKTVNLNTIDTCQKCRGTKCAEGHFPIKCPFCNGTGMETITTGPYIMRSTCRMCHGSRMYIKYPCSECMGKVRAVINEYKRRCHTIYDCFDNDKIDKNDSNINEIDDTNSLKDSKSLIQNNNLKLLSNEDSIKLISTKDDKKIYENKEVKKLIIDEEAIRKDESFKVNKAENDTKTVQSEGVSSKNKLDIKSKQDICDIEETCTGSTPYCPNDDYYVNGESCKSNGITVVNCICGHFVIFEKLETCLALIDFHLITLFTDDSLEKKFFFFLIDDKKAFKFR</sequence>
<protein>
    <submittedName>
        <fullName evidence="5">Uncharacterized protein</fullName>
    </submittedName>
</protein>
<dbReference type="InterPro" id="IPR051938">
    <property type="entry name" value="Apopto_cytoskel_mod"/>
</dbReference>
<dbReference type="AlphaFoldDB" id="A0AAE1QNF5"/>
<dbReference type="SMART" id="SM00271">
    <property type="entry name" value="DnaJ"/>
    <property type="match status" value="1"/>
</dbReference>
<feature type="domain" description="CR-type" evidence="4">
    <location>
        <begin position="191"/>
        <end position="269"/>
    </location>
</feature>
<keyword evidence="6" id="KW-1185">Reference proteome</keyword>
<accession>A0AAE1QNF5</accession>
<dbReference type="SUPFAM" id="SSF46565">
    <property type="entry name" value="Chaperone J-domain"/>
    <property type="match status" value="1"/>
</dbReference>
<dbReference type="InterPro" id="IPR036410">
    <property type="entry name" value="HSP_DnaJ_Cys-rich_dom_sf"/>
</dbReference>
<keyword evidence="2" id="KW-0479">Metal-binding</keyword>
<name>A0AAE1QNF5_9SOLA</name>
<dbReference type="SUPFAM" id="SSF57552">
    <property type="entry name" value="Blood coagulation inhibitor (disintegrin)"/>
    <property type="match status" value="1"/>
</dbReference>